<gene>
    <name evidence="2" type="ORF">TRM7557_00349</name>
</gene>
<keyword evidence="3" id="KW-1185">Reference proteome</keyword>
<dbReference type="AlphaFoldDB" id="A0A0P1G1E0"/>
<organism evidence="2 3">
    <name type="scientific">Tritonibacter multivorans</name>
    <dbReference type="NCBI Taxonomy" id="928856"/>
    <lineage>
        <taxon>Bacteria</taxon>
        <taxon>Pseudomonadati</taxon>
        <taxon>Pseudomonadota</taxon>
        <taxon>Alphaproteobacteria</taxon>
        <taxon>Rhodobacterales</taxon>
        <taxon>Paracoccaceae</taxon>
        <taxon>Tritonibacter</taxon>
    </lineage>
</organism>
<evidence type="ECO:0000313" key="2">
    <source>
        <dbReference type="EMBL" id="CUH75362.1"/>
    </source>
</evidence>
<evidence type="ECO:0000256" key="1">
    <source>
        <dbReference type="SAM" id="MobiDB-lite"/>
    </source>
</evidence>
<feature type="region of interest" description="Disordered" evidence="1">
    <location>
        <begin position="82"/>
        <end position="106"/>
    </location>
</feature>
<dbReference type="Proteomes" id="UP000052022">
    <property type="component" value="Unassembled WGS sequence"/>
</dbReference>
<accession>A0A0P1G1E0</accession>
<name>A0A0P1G1E0_9RHOB</name>
<dbReference type="STRING" id="928856.SAMN04488049_10911"/>
<sequence>MKDEVLVRPSPTRGQIAAAKPQTSSYSQRVLPQFSTPRLMPLGQLMALVFSKIWHIFLDFFYLRADLSVPIVITPAPAFGPIPAPRPAMSQPQPKAISRPGRPIRTEQSLTSLAQALDQRRSSGRAEDPVGPDLTALELRFYEQLLTRFATETTQR</sequence>
<proteinExistence type="predicted"/>
<reference evidence="2 3" key="1">
    <citation type="submission" date="2015-09" db="EMBL/GenBank/DDBJ databases">
        <authorList>
            <consortium name="Swine Surveillance"/>
        </authorList>
    </citation>
    <scope>NUCLEOTIDE SEQUENCE [LARGE SCALE GENOMIC DNA]</scope>
    <source>
        <strain evidence="2 3">CECT 7557</strain>
    </source>
</reference>
<feature type="region of interest" description="Disordered" evidence="1">
    <location>
        <begin position="1"/>
        <end position="20"/>
    </location>
</feature>
<dbReference type="EMBL" id="CYSD01000012">
    <property type="protein sequence ID" value="CUH75362.1"/>
    <property type="molecule type" value="Genomic_DNA"/>
</dbReference>
<dbReference type="RefSeq" id="WP_058288494.1">
    <property type="nucleotide sequence ID" value="NZ_CYSD01000012.1"/>
</dbReference>
<evidence type="ECO:0000313" key="3">
    <source>
        <dbReference type="Proteomes" id="UP000052022"/>
    </source>
</evidence>
<protein>
    <submittedName>
        <fullName evidence="2">Uncharacterized protein</fullName>
    </submittedName>
</protein>